<dbReference type="InterPro" id="IPR008972">
    <property type="entry name" value="Cupredoxin"/>
</dbReference>
<feature type="compositionally biased region" description="Gly residues" evidence="3">
    <location>
        <begin position="51"/>
        <end position="67"/>
    </location>
</feature>
<accession>A0ABX7MTW9</accession>
<evidence type="ECO:0000256" key="2">
    <source>
        <dbReference type="ARBA" id="ARBA00023008"/>
    </source>
</evidence>
<dbReference type="PANTHER" id="PTHR38439">
    <property type="entry name" value="AURACYANIN-B"/>
    <property type="match status" value="1"/>
</dbReference>
<dbReference type="InterPro" id="IPR050845">
    <property type="entry name" value="Cu-binding_ET"/>
</dbReference>
<feature type="chain" id="PRO_5045855652" evidence="4">
    <location>
        <begin position="21"/>
        <end position="194"/>
    </location>
</feature>
<gene>
    <name evidence="6" type="ORF">LPB19_04820</name>
</gene>
<keyword evidence="4" id="KW-0732">Signal</keyword>
<dbReference type="PANTHER" id="PTHR38439:SF3">
    <property type="entry name" value="COPPER-RESISTANT CUPROPROTEIN COPI"/>
    <property type="match status" value="1"/>
</dbReference>
<dbReference type="InterPro" id="IPR000923">
    <property type="entry name" value="BlueCu_1"/>
</dbReference>
<dbReference type="Gene3D" id="2.60.40.420">
    <property type="entry name" value="Cupredoxins - blue copper proteins"/>
    <property type="match status" value="1"/>
</dbReference>
<evidence type="ECO:0000313" key="6">
    <source>
        <dbReference type="EMBL" id="QSP95739.1"/>
    </source>
</evidence>
<dbReference type="SUPFAM" id="SSF49503">
    <property type="entry name" value="Cupredoxins"/>
    <property type="match status" value="1"/>
</dbReference>
<evidence type="ECO:0000256" key="1">
    <source>
        <dbReference type="ARBA" id="ARBA00022723"/>
    </source>
</evidence>
<proteinExistence type="predicted"/>
<sequence length="194" mass="20262">MLRSAIAAVLLSVAPAVGLAAPGHDDSNQSHHGDHGNHGNHGNHGDHSGHGGHGGHGGGHHGMGPVGRPGSADAVDRVIEVSAGDDMAFDPGALNIRGGQTVKFVVTNTGQIPHEFVIGTASEHEEHREQMRQMMANGGGHHDHQGPNMVMLEPGETKTLIWRFADAPVDGQLQLACNIPGHYEAGMHSPVHIK</sequence>
<evidence type="ECO:0000313" key="7">
    <source>
        <dbReference type="Proteomes" id="UP000663555"/>
    </source>
</evidence>
<feature type="domain" description="Blue (type 1) copper" evidence="5">
    <location>
        <begin position="80"/>
        <end position="193"/>
    </location>
</feature>
<feature type="signal peptide" evidence="4">
    <location>
        <begin position="1"/>
        <end position="20"/>
    </location>
</feature>
<protein>
    <submittedName>
        <fullName evidence="6">Cupredoxin family protein</fullName>
    </submittedName>
</protein>
<organism evidence="6 7">
    <name type="scientific">Marinobacter salinisoli</name>
    <dbReference type="NCBI Taxonomy" id="2769486"/>
    <lineage>
        <taxon>Bacteria</taxon>
        <taxon>Pseudomonadati</taxon>
        <taxon>Pseudomonadota</taxon>
        <taxon>Gammaproteobacteria</taxon>
        <taxon>Pseudomonadales</taxon>
        <taxon>Marinobacteraceae</taxon>
        <taxon>Marinobacter</taxon>
    </lineage>
</organism>
<dbReference type="Proteomes" id="UP000663555">
    <property type="component" value="Chromosome"/>
</dbReference>
<reference evidence="6 7" key="1">
    <citation type="submission" date="2021-03" db="EMBL/GenBank/DDBJ databases">
        <title>Genome sequencing of Marinobacter sp. LPB0319.</title>
        <authorList>
            <person name="Kim J."/>
        </authorList>
    </citation>
    <scope>NUCLEOTIDE SEQUENCE [LARGE SCALE GENOMIC DNA]</scope>
    <source>
        <strain evidence="6 7">LPB0319</strain>
    </source>
</reference>
<keyword evidence="7" id="KW-1185">Reference proteome</keyword>
<dbReference type="Pfam" id="PF00127">
    <property type="entry name" value="Copper-bind"/>
    <property type="match status" value="1"/>
</dbReference>
<dbReference type="RefSeq" id="WP_206644976.1">
    <property type="nucleotide sequence ID" value="NZ_CP071247.1"/>
</dbReference>
<feature type="region of interest" description="Disordered" evidence="3">
    <location>
        <begin position="21"/>
        <end position="72"/>
    </location>
</feature>
<dbReference type="EMBL" id="CP071247">
    <property type="protein sequence ID" value="QSP95739.1"/>
    <property type="molecule type" value="Genomic_DNA"/>
</dbReference>
<evidence type="ECO:0000259" key="5">
    <source>
        <dbReference type="Pfam" id="PF00127"/>
    </source>
</evidence>
<feature type="compositionally biased region" description="Basic and acidic residues" evidence="3">
    <location>
        <begin position="23"/>
        <end position="49"/>
    </location>
</feature>
<name>A0ABX7MTW9_9GAMM</name>
<keyword evidence="2" id="KW-0186">Copper</keyword>
<keyword evidence="1" id="KW-0479">Metal-binding</keyword>
<dbReference type="CDD" id="cd04211">
    <property type="entry name" value="Cupredoxin_like_2"/>
    <property type="match status" value="1"/>
</dbReference>
<evidence type="ECO:0000256" key="4">
    <source>
        <dbReference type="SAM" id="SignalP"/>
    </source>
</evidence>
<evidence type="ECO:0000256" key="3">
    <source>
        <dbReference type="SAM" id="MobiDB-lite"/>
    </source>
</evidence>